<protein>
    <recommendedName>
        <fullName evidence="3">DUF4843 domain-containing protein</fullName>
    </recommendedName>
</protein>
<reference evidence="1 2" key="1">
    <citation type="submission" date="2018-10" db="EMBL/GenBank/DDBJ databases">
        <title>Genomic Encyclopedia of Archaeal and Bacterial Type Strains, Phase II (KMG-II): from individual species to whole genera.</title>
        <authorList>
            <person name="Goeker M."/>
        </authorList>
    </citation>
    <scope>NUCLEOTIDE SEQUENCE [LARGE SCALE GENOMIC DNA]</scope>
    <source>
        <strain evidence="1 2">NSB1</strain>
    </source>
</reference>
<comment type="caution">
    <text evidence="1">The sequence shown here is derived from an EMBL/GenBank/DDBJ whole genome shotgun (WGS) entry which is preliminary data.</text>
</comment>
<dbReference type="EMBL" id="RBXN01000006">
    <property type="protein sequence ID" value="RKT50863.1"/>
    <property type="molecule type" value="Genomic_DNA"/>
</dbReference>
<keyword evidence="2" id="KW-1185">Reference proteome</keyword>
<organism evidence="1 2">
    <name type="scientific">Coprobacter fastidiosus NSB1 = JCM 33896</name>
    <dbReference type="NCBI Taxonomy" id="1349822"/>
    <lineage>
        <taxon>Bacteria</taxon>
        <taxon>Pseudomonadati</taxon>
        <taxon>Bacteroidota</taxon>
        <taxon>Bacteroidia</taxon>
        <taxon>Bacteroidales</taxon>
        <taxon>Barnesiellaceae</taxon>
        <taxon>Coprobacter</taxon>
    </lineage>
</organism>
<proteinExistence type="predicted"/>
<dbReference type="Proteomes" id="UP000269493">
    <property type="component" value="Unassembled WGS sequence"/>
</dbReference>
<dbReference type="AlphaFoldDB" id="A0A495VQY5"/>
<name>A0A495VQY5_9BACT</name>
<evidence type="ECO:0000313" key="2">
    <source>
        <dbReference type="Proteomes" id="UP000269493"/>
    </source>
</evidence>
<sequence>MMRICVIIMSKFIIILSKDMDRLKKYETGIVGSFLLSLLLLFSSCQNTGLMYDVSQPGTVYFVKTASADAPVCSFVFEAEDEITYEVPVKLMGMPCNYDREFVVTLKQDTMTTIKAGGVSYPVETAELGKDFDMGNLIIPADSIMGKIVFTLHRIPEMQNTYRSVLMEIGTNENFIPLYGDYYRFFISDGDVPLPTWWNNGGTGTGLIEGWQMYIGKFFPEKFRLMLEYYWDMEETQPEFYEEAVSKYGKYLDKEGITAGFYQKDNPAVWAKYVLIPLYEHYKANPIPNDCPFAESGNQGEFWRDPVALYR</sequence>
<evidence type="ECO:0008006" key="3">
    <source>
        <dbReference type="Google" id="ProtNLM"/>
    </source>
</evidence>
<gene>
    <name evidence="1" type="ORF">BC742_1818</name>
</gene>
<accession>A0A495VQY5</accession>
<evidence type="ECO:0000313" key="1">
    <source>
        <dbReference type="EMBL" id="RKT50863.1"/>
    </source>
</evidence>